<organism evidence="9 10">
    <name type="scientific">Tateyamaria omphalii</name>
    <dbReference type="NCBI Taxonomy" id="299262"/>
    <lineage>
        <taxon>Bacteria</taxon>
        <taxon>Pseudomonadati</taxon>
        <taxon>Pseudomonadota</taxon>
        <taxon>Alphaproteobacteria</taxon>
        <taxon>Rhodobacterales</taxon>
        <taxon>Roseobacteraceae</taxon>
        <taxon>Tateyamaria</taxon>
    </lineage>
</organism>
<keyword evidence="10" id="KW-1185">Reference proteome</keyword>
<keyword evidence="6" id="KW-0482">Metalloprotease</keyword>
<feature type="domain" description="Peptidase M48" evidence="8">
    <location>
        <begin position="46"/>
        <end position="230"/>
    </location>
</feature>
<keyword evidence="3" id="KW-0479">Metal-binding</keyword>
<dbReference type="InterPro" id="IPR019734">
    <property type="entry name" value="TPR_rpt"/>
</dbReference>
<evidence type="ECO:0000256" key="2">
    <source>
        <dbReference type="ARBA" id="ARBA00022670"/>
    </source>
</evidence>
<evidence type="ECO:0000313" key="10">
    <source>
        <dbReference type="Proteomes" id="UP000186336"/>
    </source>
</evidence>
<dbReference type="KEGG" id="tom:BWR18_05790"/>
<keyword evidence="2" id="KW-0645">Protease</keyword>
<dbReference type="InterPro" id="IPR011990">
    <property type="entry name" value="TPR-like_helical_dom_sf"/>
</dbReference>
<proteinExistence type="predicted"/>
<dbReference type="PANTHER" id="PTHR22726">
    <property type="entry name" value="METALLOENDOPEPTIDASE OMA1"/>
    <property type="match status" value="1"/>
</dbReference>
<dbReference type="EMBL" id="CP019312">
    <property type="protein sequence ID" value="APX11249.1"/>
    <property type="molecule type" value="Genomic_DNA"/>
</dbReference>
<dbReference type="Pfam" id="PF01435">
    <property type="entry name" value="Peptidase_M48"/>
    <property type="match status" value="1"/>
</dbReference>
<evidence type="ECO:0000256" key="7">
    <source>
        <dbReference type="PROSITE-ProRule" id="PRU00339"/>
    </source>
</evidence>
<protein>
    <submittedName>
        <fullName evidence="9">Peptidase M48</fullName>
    </submittedName>
</protein>
<dbReference type="GO" id="GO:0046872">
    <property type="term" value="F:metal ion binding"/>
    <property type="evidence" value="ECO:0007669"/>
    <property type="project" value="UniProtKB-KW"/>
</dbReference>
<comment type="cofactor">
    <cofactor evidence="1">
        <name>Zn(2+)</name>
        <dbReference type="ChEBI" id="CHEBI:29105"/>
    </cofactor>
</comment>
<reference evidence="9 10" key="1">
    <citation type="submission" date="2017-01" db="EMBL/GenBank/DDBJ databases">
        <title>Complete genome of Tateyamaria omphalii DOK1-4 isolated from seawater in Dokdo.</title>
        <authorList>
            <person name="Kim J.H."/>
            <person name="Chi W.-J."/>
        </authorList>
    </citation>
    <scope>NUCLEOTIDE SEQUENCE [LARGE SCALE GENOMIC DNA]</scope>
    <source>
        <strain evidence="9 10">DOK1-4</strain>
    </source>
</reference>
<dbReference type="AlphaFoldDB" id="A0A1P8MTG3"/>
<keyword evidence="5" id="KW-0862">Zinc</keyword>
<dbReference type="CDD" id="cd07324">
    <property type="entry name" value="M48C_Oma1-like"/>
    <property type="match status" value="1"/>
</dbReference>
<evidence type="ECO:0000256" key="4">
    <source>
        <dbReference type="ARBA" id="ARBA00022801"/>
    </source>
</evidence>
<sequence length="454" mass="48926">MGSPMIRAMTFHTLTRVASILIVSLALALPARAVTLLRDADMEYALAQVAAPVLKAAGLSASRTKILVVDDSSLNAFVISNDAIYIHSGLISRMDRAAMLQAVIAHEAAHIANGHITRRMTNIGNARTAAGLGQALAILAAAAGAGEGAVAIGIGTQSAAERAFLRHTRAEESSADQSGARYLRSAGIDVTGMLDVFRLFRGQEALSESRQDPYVRSHPLSRDRLRAIEGFAAAYGTGGASDAAAWDYWFMRAKGKLTAYSRRPSWTLNRLGETGYQDIALMREAMARHRNSDTRRALSAIDRAIALRPTDPFLYDLKGQILMETQQFAAAANTHARAVQLRPNDGLLQAGYGRALLAAGNARAALPALEQARRIDFRDGSMLRDLSVAYARSGQRGMASLITAERYALRGRLEDAGIHAKRATGLLAVGSGPWQRAQDVLLASERAEKRNKRR</sequence>
<evidence type="ECO:0000256" key="1">
    <source>
        <dbReference type="ARBA" id="ARBA00001947"/>
    </source>
</evidence>
<dbReference type="PANTHER" id="PTHR22726:SF1">
    <property type="entry name" value="METALLOENDOPEPTIDASE OMA1, MITOCHONDRIAL"/>
    <property type="match status" value="1"/>
</dbReference>
<accession>A0A1P8MTG3</accession>
<dbReference type="GO" id="GO:0004222">
    <property type="term" value="F:metalloendopeptidase activity"/>
    <property type="evidence" value="ECO:0007669"/>
    <property type="project" value="InterPro"/>
</dbReference>
<keyword evidence="7" id="KW-0802">TPR repeat</keyword>
<dbReference type="STRING" id="299262.BWR18_05790"/>
<name>A0A1P8MTG3_9RHOB</name>
<gene>
    <name evidence="9" type="ORF">BWR18_05790</name>
</gene>
<dbReference type="GO" id="GO:0051603">
    <property type="term" value="P:proteolysis involved in protein catabolic process"/>
    <property type="evidence" value="ECO:0007669"/>
    <property type="project" value="TreeGrafter"/>
</dbReference>
<dbReference type="InterPro" id="IPR001915">
    <property type="entry name" value="Peptidase_M48"/>
</dbReference>
<dbReference type="PROSITE" id="PS50005">
    <property type="entry name" value="TPR"/>
    <property type="match status" value="1"/>
</dbReference>
<keyword evidence="4" id="KW-0378">Hydrolase</keyword>
<feature type="repeat" description="TPR" evidence="7">
    <location>
        <begin position="312"/>
        <end position="345"/>
    </location>
</feature>
<evidence type="ECO:0000256" key="6">
    <source>
        <dbReference type="ARBA" id="ARBA00023049"/>
    </source>
</evidence>
<evidence type="ECO:0000256" key="5">
    <source>
        <dbReference type="ARBA" id="ARBA00022833"/>
    </source>
</evidence>
<dbReference type="Proteomes" id="UP000186336">
    <property type="component" value="Chromosome"/>
</dbReference>
<dbReference type="Gene3D" id="3.30.2010.10">
    <property type="entry name" value="Metalloproteases ('zincins'), catalytic domain"/>
    <property type="match status" value="1"/>
</dbReference>
<dbReference type="GO" id="GO:0016020">
    <property type="term" value="C:membrane"/>
    <property type="evidence" value="ECO:0007669"/>
    <property type="project" value="TreeGrafter"/>
</dbReference>
<evidence type="ECO:0000256" key="3">
    <source>
        <dbReference type="ARBA" id="ARBA00022723"/>
    </source>
</evidence>
<dbReference type="Gene3D" id="1.25.40.10">
    <property type="entry name" value="Tetratricopeptide repeat domain"/>
    <property type="match status" value="1"/>
</dbReference>
<evidence type="ECO:0000313" key="9">
    <source>
        <dbReference type="EMBL" id="APX11249.1"/>
    </source>
</evidence>
<evidence type="ECO:0000259" key="8">
    <source>
        <dbReference type="Pfam" id="PF01435"/>
    </source>
</evidence>
<dbReference type="SUPFAM" id="SSF48452">
    <property type="entry name" value="TPR-like"/>
    <property type="match status" value="1"/>
</dbReference>
<dbReference type="InterPro" id="IPR051156">
    <property type="entry name" value="Mito/Outer_Membr_Metalloprot"/>
</dbReference>